<dbReference type="AlphaFoldDB" id="T1HFI7"/>
<dbReference type="eggNOG" id="ENOG502QQC8">
    <property type="taxonomic scope" value="Eukaryota"/>
</dbReference>
<name>T1HFI7_RHOPR</name>
<evidence type="ECO:0000259" key="1">
    <source>
        <dbReference type="Pfam" id="PF23450"/>
    </source>
</evidence>
<dbReference type="EMBL" id="ACPB03010171">
    <property type="status" value="NOT_ANNOTATED_CDS"/>
    <property type="molecule type" value="Genomic_DNA"/>
</dbReference>
<proteinExistence type="predicted"/>
<dbReference type="STRING" id="13249.T1HFI7"/>
<protein>
    <recommendedName>
        <fullName evidence="1">Uncharacterized bromodomain-containing protein 10 helical domain-containing protein</fullName>
    </recommendedName>
</protein>
<feature type="domain" description="Uncharacterized bromodomain-containing protein 10 helical" evidence="1">
    <location>
        <begin position="78"/>
        <end position="219"/>
    </location>
</feature>
<accession>T1HFI7</accession>
<dbReference type="VEuPathDB" id="VectorBase:RPRC002809"/>
<dbReference type="InParanoid" id="T1HFI7"/>
<dbReference type="PANTHER" id="PTHR31095">
    <property type="entry name" value="RIKEN CDNA 9930021J03 GENE"/>
    <property type="match status" value="1"/>
</dbReference>
<organism evidence="2 3">
    <name type="scientific">Rhodnius prolixus</name>
    <name type="common">Triatomid bug</name>
    <dbReference type="NCBI Taxonomy" id="13249"/>
    <lineage>
        <taxon>Eukaryota</taxon>
        <taxon>Metazoa</taxon>
        <taxon>Ecdysozoa</taxon>
        <taxon>Arthropoda</taxon>
        <taxon>Hexapoda</taxon>
        <taxon>Insecta</taxon>
        <taxon>Pterygota</taxon>
        <taxon>Neoptera</taxon>
        <taxon>Paraneoptera</taxon>
        <taxon>Hemiptera</taxon>
        <taxon>Heteroptera</taxon>
        <taxon>Panheteroptera</taxon>
        <taxon>Cimicomorpha</taxon>
        <taxon>Reduviidae</taxon>
        <taxon>Triatominae</taxon>
        <taxon>Rhodnius</taxon>
    </lineage>
</organism>
<dbReference type="Pfam" id="PF23450">
    <property type="entry name" value="KIAA2026_hel"/>
    <property type="match status" value="1"/>
</dbReference>
<keyword evidence="3" id="KW-1185">Reference proteome</keyword>
<dbReference type="HOGENOM" id="CLU_397210_0_0_1"/>
<dbReference type="Proteomes" id="UP000015103">
    <property type="component" value="Unassembled WGS sequence"/>
</dbReference>
<dbReference type="InterPro" id="IPR040214">
    <property type="entry name" value="BRD10"/>
</dbReference>
<dbReference type="PANTHER" id="PTHR31095:SF3">
    <property type="entry name" value="RIKEN CDNA 9930021J03 GENE"/>
    <property type="match status" value="1"/>
</dbReference>
<dbReference type="InterPro" id="IPR056522">
    <property type="entry name" value="KIAA2026_hel"/>
</dbReference>
<sequence length="694" mass="78885">NLKSSCNLLADSTNNDNSNESDSALLEEYQSKILQNLGKKEKDESEILGDTAEEELLNWESDVLMGKHVKKQINFIGELADIGYFIKLTHQVLCVKQVTQYEIERMLLMPKESTTLATLMTAFLCPTAMRGSLYLKPLMTYEVWAAILSRKLDSWYNAYLKLRNKIQIFLKYGIEPNFWDVVGDQNPLLTSEFHALSLVKKAWILKALCTTIFHSNKKIEEYFATLEDCKLRGNIIYEDSKFIYINEFSPEIRIYRIAKQEGDYSNILKDLIPDFSNTSSPSTQEDGQNATLSKKQRFILVASDRESLKLLITTFNRKKKSVFAVEKLLAIEQNKKLSLKGLSSMYSQWKKFSERLPKVVETSKNYWINKVSSSSQLLNAEGEADSANNESSLIIFGKRPSKKKFTFQEIHSSSSNEEKLSEASTSDWEDGNIRRSKRIKRIKTFPRQWERRFEEGIYETYSRAMNTAQRTFNNNYPSRISTTELSNPNDYVKFLRQQQRKINSFYNIKKQGLIIRKTIINPTKRSIVSAAVENAIKQTENKEENLQKSQPKVLMISMGNSTKTLPVSDNTQLNSEPNLPIQNVSCLNQNKTVTSVVSTPSVSSMSNISPTQLQAPSNSAFTPGISPCRDLNMNNQSPSSVVESFLSGWMMAKKSEATGFPATSTSITLSLSVSLSHQYHPLLISITIAISYHS</sequence>
<reference evidence="2" key="1">
    <citation type="submission" date="2015-05" db="UniProtKB">
        <authorList>
            <consortium name="EnsemblMetazoa"/>
        </authorList>
    </citation>
    <scope>IDENTIFICATION</scope>
</reference>
<dbReference type="EnsemblMetazoa" id="RPRC002809-RA">
    <property type="protein sequence ID" value="RPRC002809-PA"/>
    <property type="gene ID" value="RPRC002809"/>
</dbReference>
<dbReference type="EMBL" id="ACPB03010170">
    <property type="status" value="NOT_ANNOTATED_CDS"/>
    <property type="molecule type" value="Genomic_DNA"/>
</dbReference>
<evidence type="ECO:0000313" key="3">
    <source>
        <dbReference type="Proteomes" id="UP000015103"/>
    </source>
</evidence>
<evidence type="ECO:0000313" key="2">
    <source>
        <dbReference type="EnsemblMetazoa" id="RPRC002809-PA"/>
    </source>
</evidence>